<comment type="catalytic activity">
    <reaction evidence="15">
        <text>2'-deoxyribonucleotide-(2'-deoxyribose 5'-phosphate)-2'-deoxyribonucleotide-DNA = a 3'-end 2'-deoxyribonucleotide-(2,3-dehydro-2,3-deoxyribose 5'-phosphate)-DNA + a 5'-end 5'-phospho-2'-deoxyribonucleoside-DNA + H(+)</text>
        <dbReference type="Rhea" id="RHEA:66592"/>
        <dbReference type="Rhea" id="RHEA-COMP:13180"/>
        <dbReference type="Rhea" id="RHEA-COMP:16897"/>
        <dbReference type="Rhea" id="RHEA-COMP:17067"/>
        <dbReference type="ChEBI" id="CHEBI:15378"/>
        <dbReference type="ChEBI" id="CHEBI:136412"/>
        <dbReference type="ChEBI" id="CHEBI:157695"/>
        <dbReference type="ChEBI" id="CHEBI:167181"/>
        <dbReference type="EC" id="4.2.99.18"/>
    </reaction>
</comment>
<keyword evidence="14 19" id="KW-0326">Glycosidase</keyword>
<evidence type="ECO:0000256" key="4">
    <source>
        <dbReference type="ARBA" id="ARBA00011245"/>
    </source>
</evidence>
<dbReference type="InterPro" id="IPR010663">
    <property type="entry name" value="Znf_FPG/IleRS"/>
</dbReference>
<feature type="domain" description="Formamidopyrimidine-DNA glycosylase catalytic" evidence="18">
    <location>
        <begin position="2"/>
        <end position="120"/>
    </location>
</feature>
<keyword evidence="6" id="KW-0227">DNA damage</keyword>
<evidence type="ECO:0000313" key="20">
    <source>
        <dbReference type="Proteomes" id="UP001344817"/>
    </source>
</evidence>
<keyword evidence="5" id="KW-0479">Metal-binding</keyword>
<evidence type="ECO:0000256" key="12">
    <source>
        <dbReference type="ARBA" id="ARBA00023239"/>
    </source>
</evidence>
<name>A0ABU7MLK2_9BACT</name>
<dbReference type="SMART" id="SM01232">
    <property type="entry name" value="H2TH"/>
    <property type="match status" value="1"/>
</dbReference>
<dbReference type="InterPro" id="IPR020629">
    <property type="entry name" value="FPG_Glyclase"/>
</dbReference>
<evidence type="ECO:0000256" key="7">
    <source>
        <dbReference type="ARBA" id="ARBA00022771"/>
    </source>
</evidence>
<evidence type="ECO:0000256" key="16">
    <source>
        <dbReference type="PROSITE-ProRule" id="PRU00391"/>
    </source>
</evidence>
<dbReference type="Pfam" id="PF06827">
    <property type="entry name" value="zf-FPG_IleRS"/>
    <property type="match status" value="1"/>
</dbReference>
<evidence type="ECO:0000256" key="8">
    <source>
        <dbReference type="ARBA" id="ARBA00022801"/>
    </source>
</evidence>
<evidence type="ECO:0000256" key="9">
    <source>
        <dbReference type="ARBA" id="ARBA00022833"/>
    </source>
</evidence>
<dbReference type="Pfam" id="PF06831">
    <property type="entry name" value="H2TH"/>
    <property type="match status" value="1"/>
</dbReference>
<comment type="subunit">
    <text evidence="4">Monomer.</text>
</comment>
<dbReference type="InterPro" id="IPR012319">
    <property type="entry name" value="FPG_cat"/>
</dbReference>
<comment type="catalytic activity">
    <reaction evidence="1">
        <text>Hydrolysis of DNA containing ring-opened 7-methylguanine residues, releasing 2,6-diamino-4-hydroxy-5-(N-methyl)formamidopyrimidine.</text>
        <dbReference type="EC" id="3.2.2.23"/>
    </reaction>
</comment>
<dbReference type="InterPro" id="IPR035937">
    <property type="entry name" value="FPG_N"/>
</dbReference>
<evidence type="ECO:0000313" key="19">
    <source>
        <dbReference type="EMBL" id="MEE3928414.1"/>
    </source>
</evidence>
<sequence>MPEFPEVTVVSRALNESLKHRYIAKINYETNKIIQNDSLDSFNNKVIDKKILKVYNIGKFIIFELEKNINIISHLRMEGKYFIESLEQLNDNYRNRKHDLVYFYLDNGDVLIYNDTRRFGTLEAFEGDVYLAKPIKKLAKLPWDIDVEEIYNKTQKKRIPIKSALLDQNIILGLGNIYCDEVLHASKINPFRSSDSITKDQIQMIVKNASSIMQDSISKGGSSVNTYTSVNSKSGTYQNYLKVYGRANKPCFNCGEKLTKAKLNGRGTTYCERCQK</sequence>
<dbReference type="SUPFAM" id="SSF81624">
    <property type="entry name" value="N-terminal domain of MutM-like DNA repair proteins"/>
    <property type="match status" value="1"/>
</dbReference>
<evidence type="ECO:0000259" key="18">
    <source>
        <dbReference type="PROSITE" id="PS51068"/>
    </source>
</evidence>
<dbReference type="EMBL" id="JAZDWZ010000006">
    <property type="protein sequence ID" value="MEE3928414.1"/>
    <property type="molecule type" value="Genomic_DNA"/>
</dbReference>
<evidence type="ECO:0000256" key="10">
    <source>
        <dbReference type="ARBA" id="ARBA00023125"/>
    </source>
</evidence>
<dbReference type="RefSeq" id="WP_330500826.1">
    <property type="nucleotide sequence ID" value="NZ_JAZDWZ010000006.1"/>
</dbReference>
<dbReference type="CDD" id="cd08966">
    <property type="entry name" value="EcFpg-like_N"/>
    <property type="match status" value="1"/>
</dbReference>
<keyword evidence="13" id="KW-0511">Multifunctional enzyme</keyword>
<dbReference type="PROSITE" id="PS01242">
    <property type="entry name" value="ZF_FPG_1"/>
    <property type="match status" value="1"/>
</dbReference>
<dbReference type="Gene3D" id="1.10.8.50">
    <property type="match status" value="1"/>
</dbReference>
<protein>
    <submittedName>
        <fullName evidence="19">Bifunctional DNA-formamidopyrimidine glycosylase/DNA-(Apurinic or apyrimidinic site) lyase</fullName>
        <ecNumber evidence="19">3.2.2.23</ecNumber>
        <ecNumber evidence="19">4.2.99.18</ecNumber>
    </submittedName>
</protein>
<organism evidence="19 20">
    <name type="scientific">Mycoplasmopsis ciconiae</name>
    <dbReference type="NCBI Taxonomy" id="561067"/>
    <lineage>
        <taxon>Bacteria</taxon>
        <taxon>Bacillati</taxon>
        <taxon>Mycoplasmatota</taxon>
        <taxon>Mycoplasmoidales</taxon>
        <taxon>Metamycoplasmataceae</taxon>
        <taxon>Mycoplasmopsis</taxon>
    </lineage>
</organism>
<evidence type="ECO:0000256" key="13">
    <source>
        <dbReference type="ARBA" id="ARBA00023268"/>
    </source>
</evidence>
<keyword evidence="8 19" id="KW-0378">Hydrolase</keyword>
<keyword evidence="7 16" id="KW-0863">Zinc-finger</keyword>
<dbReference type="PROSITE" id="PS51068">
    <property type="entry name" value="FPG_CAT"/>
    <property type="match status" value="1"/>
</dbReference>
<feature type="domain" description="FPG-type" evidence="17">
    <location>
        <begin position="242"/>
        <end position="276"/>
    </location>
</feature>
<dbReference type="EC" id="4.2.99.18" evidence="19"/>
<proteinExistence type="inferred from homology"/>
<dbReference type="Pfam" id="PF01149">
    <property type="entry name" value="Fapy_DNA_glyco"/>
    <property type="match status" value="1"/>
</dbReference>
<evidence type="ECO:0000256" key="15">
    <source>
        <dbReference type="ARBA" id="ARBA00044632"/>
    </source>
</evidence>
<evidence type="ECO:0000256" key="2">
    <source>
        <dbReference type="ARBA" id="ARBA00001947"/>
    </source>
</evidence>
<evidence type="ECO:0000256" key="5">
    <source>
        <dbReference type="ARBA" id="ARBA00022723"/>
    </source>
</evidence>
<dbReference type="PANTHER" id="PTHR22993">
    <property type="entry name" value="FORMAMIDOPYRIMIDINE-DNA GLYCOSYLASE"/>
    <property type="match status" value="1"/>
</dbReference>
<keyword evidence="9" id="KW-0862">Zinc</keyword>
<dbReference type="SUPFAM" id="SSF46946">
    <property type="entry name" value="S13-like H2TH domain"/>
    <property type="match status" value="1"/>
</dbReference>
<dbReference type="Proteomes" id="UP001344817">
    <property type="component" value="Unassembled WGS sequence"/>
</dbReference>
<evidence type="ECO:0000256" key="3">
    <source>
        <dbReference type="ARBA" id="ARBA00009409"/>
    </source>
</evidence>
<evidence type="ECO:0000256" key="6">
    <source>
        <dbReference type="ARBA" id="ARBA00022763"/>
    </source>
</evidence>
<comment type="cofactor">
    <cofactor evidence="2">
        <name>Zn(2+)</name>
        <dbReference type="ChEBI" id="CHEBI:29105"/>
    </cofactor>
</comment>
<dbReference type="NCBIfam" id="TIGR00577">
    <property type="entry name" value="fpg"/>
    <property type="match status" value="1"/>
</dbReference>
<keyword evidence="11" id="KW-0234">DNA repair</keyword>
<dbReference type="InterPro" id="IPR000214">
    <property type="entry name" value="Znf_DNA_glyclase/AP_lyase"/>
</dbReference>
<evidence type="ECO:0000256" key="11">
    <source>
        <dbReference type="ARBA" id="ARBA00023204"/>
    </source>
</evidence>
<dbReference type="InterPro" id="IPR015886">
    <property type="entry name" value="H2TH_FPG"/>
</dbReference>
<dbReference type="InterPro" id="IPR015887">
    <property type="entry name" value="DNA_glyclase_Znf_dom_DNA_BS"/>
</dbReference>
<dbReference type="NCBIfam" id="NF002211">
    <property type="entry name" value="PRK01103.1"/>
    <property type="match status" value="1"/>
</dbReference>
<dbReference type="PANTHER" id="PTHR22993:SF9">
    <property type="entry name" value="FORMAMIDOPYRIMIDINE-DNA GLYCOSYLASE"/>
    <property type="match status" value="1"/>
</dbReference>
<comment type="caution">
    <text evidence="19">The sequence shown here is derived from an EMBL/GenBank/DDBJ whole genome shotgun (WGS) entry which is preliminary data.</text>
</comment>
<evidence type="ECO:0000259" key="17">
    <source>
        <dbReference type="PROSITE" id="PS51066"/>
    </source>
</evidence>
<dbReference type="SMART" id="SM00898">
    <property type="entry name" value="Fapy_DNA_glyco"/>
    <property type="match status" value="1"/>
</dbReference>
<dbReference type="Gene3D" id="3.20.190.10">
    <property type="entry name" value="MutM-like, N-terminal"/>
    <property type="match status" value="1"/>
</dbReference>
<dbReference type="PROSITE" id="PS51066">
    <property type="entry name" value="ZF_FPG_2"/>
    <property type="match status" value="1"/>
</dbReference>
<evidence type="ECO:0000256" key="1">
    <source>
        <dbReference type="ARBA" id="ARBA00001668"/>
    </source>
</evidence>
<dbReference type="GO" id="GO:0140078">
    <property type="term" value="F:class I DNA-(apurinic or apyrimidinic site) endonuclease activity"/>
    <property type="evidence" value="ECO:0007669"/>
    <property type="project" value="UniProtKB-EC"/>
</dbReference>
<reference evidence="19" key="1">
    <citation type="submission" date="2024-01" db="EMBL/GenBank/DDBJ databases">
        <title>Genome sequence of Mycoplasma ciconiae type strain DSM 25251.</title>
        <authorList>
            <person name="Spergser J."/>
        </authorList>
    </citation>
    <scope>NUCLEOTIDE SEQUENCE [LARGE SCALE GENOMIC DNA]</scope>
    <source>
        <strain evidence="19">DSM 25251</strain>
    </source>
</reference>
<gene>
    <name evidence="19" type="primary">mutM</name>
    <name evidence="19" type="ORF">V2E24_02370</name>
</gene>
<keyword evidence="20" id="KW-1185">Reference proteome</keyword>
<evidence type="ECO:0000256" key="14">
    <source>
        <dbReference type="ARBA" id="ARBA00023295"/>
    </source>
</evidence>
<accession>A0ABU7MLK2</accession>
<dbReference type="GO" id="GO:0008534">
    <property type="term" value="F:oxidized purine nucleobase lesion DNA N-glycosylase activity"/>
    <property type="evidence" value="ECO:0007669"/>
    <property type="project" value="UniProtKB-EC"/>
</dbReference>
<keyword evidence="12 19" id="KW-0456">Lyase</keyword>
<dbReference type="SUPFAM" id="SSF57716">
    <property type="entry name" value="Glucocorticoid receptor-like (DNA-binding domain)"/>
    <property type="match status" value="1"/>
</dbReference>
<dbReference type="EC" id="3.2.2.23" evidence="19"/>
<keyword evidence="10" id="KW-0238">DNA-binding</keyword>
<dbReference type="InterPro" id="IPR010979">
    <property type="entry name" value="Ribosomal_uS13-like_H2TH"/>
</dbReference>
<comment type="similarity">
    <text evidence="3">Belongs to the FPG family.</text>
</comment>